<keyword evidence="2" id="KW-0732">Signal</keyword>
<dbReference type="Pfam" id="PF00089">
    <property type="entry name" value="Trypsin"/>
    <property type="match status" value="1"/>
</dbReference>
<feature type="non-terminal residue" evidence="10">
    <location>
        <position position="1"/>
    </location>
</feature>
<feature type="region of interest" description="Disordered" evidence="8">
    <location>
        <begin position="17"/>
        <end position="36"/>
    </location>
</feature>
<comment type="caution">
    <text evidence="10">The sequence shown here is derived from an EMBL/GenBank/DDBJ whole genome shotgun (WGS) entry which is preliminary data.</text>
</comment>
<dbReference type="GO" id="GO:0004252">
    <property type="term" value="F:serine-type endopeptidase activity"/>
    <property type="evidence" value="ECO:0007669"/>
    <property type="project" value="InterPro"/>
</dbReference>
<dbReference type="SUPFAM" id="SSF50494">
    <property type="entry name" value="Trypsin-like serine proteases"/>
    <property type="match status" value="1"/>
</dbReference>
<dbReference type="PROSITE" id="PS00134">
    <property type="entry name" value="TRYPSIN_HIS"/>
    <property type="match status" value="1"/>
</dbReference>
<dbReference type="InterPro" id="IPR043504">
    <property type="entry name" value="Peptidase_S1_PA_chymotrypsin"/>
</dbReference>
<keyword evidence="6" id="KW-1015">Disulfide bond</keyword>
<dbReference type="InterPro" id="IPR001254">
    <property type="entry name" value="Trypsin_dom"/>
</dbReference>
<proteinExistence type="predicted"/>
<dbReference type="PRINTS" id="PR00722">
    <property type="entry name" value="CHYMOTRYPSIN"/>
</dbReference>
<sequence length="268" mass="29839">MPCRTQVLCSVLQTGGTQRQSNGASRDQIIGGRESKPHSRPYMAFLEIETEEDTKDCGGFLINPSFILTAAHCKGRYITALLGVHNRSKPENSMQRIEVQEIIPHEKYNQTTNTHDIMLLKLKRKAKLTDKVKTISLPKKGQDIPPNTVCFVAGWGKTKNKGKDSKVLREVNVTVLDINKCTAAKKYNLMNSVICTRGAGIKGTCDGDSGGPLVCPVSKRNQAAVGIVSFRYADEQRRCKDPERVNIYTKVTAYQKWIDKNLRAESLV</sequence>
<evidence type="ECO:0000256" key="8">
    <source>
        <dbReference type="SAM" id="MobiDB-lite"/>
    </source>
</evidence>
<evidence type="ECO:0000256" key="3">
    <source>
        <dbReference type="ARBA" id="ARBA00022801"/>
    </source>
</evidence>
<feature type="domain" description="Peptidase S1" evidence="9">
    <location>
        <begin position="29"/>
        <end position="263"/>
    </location>
</feature>
<keyword evidence="5" id="KW-0865">Zymogen</keyword>
<reference evidence="10 11" key="1">
    <citation type="journal article" date="2021" name="Cell">
        <title>Tracing the genetic footprints of vertebrate landing in non-teleost ray-finned fishes.</title>
        <authorList>
            <person name="Bi X."/>
            <person name="Wang K."/>
            <person name="Yang L."/>
            <person name="Pan H."/>
            <person name="Jiang H."/>
            <person name="Wei Q."/>
            <person name="Fang M."/>
            <person name="Yu H."/>
            <person name="Zhu C."/>
            <person name="Cai Y."/>
            <person name="He Y."/>
            <person name="Gan X."/>
            <person name="Zeng H."/>
            <person name="Yu D."/>
            <person name="Zhu Y."/>
            <person name="Jiang H."/>
            <person name="Qiu Q."/>
            <person name="Yang H."/>
            <person name="Zhang Y.E."/>
            <person name="Wang W."/>
            <person name="Zhu M."/>
            <person name="He S."/>
            <person name="Zhang G."/>
        </authorList>
    </citation>
    <scope>NUCLEOTIDE SEQUENCE [LARGE SCALE GENOMIC DNA]</scope>
    <source>
        <strain evidence="10">Bchr_013</strain>
    </source>
</reference>
<dbReference type="SMART" id="SM00020">
    <property type="entry name" value="Tryp_SPc"/>
    <property type="match status" value="1"/>
</dbReference>
<feature type="non-terminal residue" evidence="10">
    <location>
        <position position="268"/>
    </location>
</feature>
<name>A0A8X7X7E3_POLSE</name>
<protein>
    <submittedName>
        <fullName evidence="10">MCPT1 protease</fullName>
    </submittedName>
</protein>
<evidence type="ECO:0000256" key="7">
    <source>
        <dbReference type="RuleBase" id="RU363034"/>
    </source>
</evidence>
<keyword evidence="1 7" id="KW-0645">Protease</keyword>
<dbReference type="PROSITE" id="PS50240">
    <property type="entry name" value="TRYPSIN_DOM"/>
    <property type="match status" value="1"/>
</dbReference>
<dbReference type="CDD" id="cd00190">
    <property type="entry name" value="Tryp_SPc"/>
    <property type="match status" value="1"/>
</dbReference>
<evidence type="ECO:0000256" key="5">
    <source>
        <dbReference type="ARBA" id="ARBA00023145"/>
    </source>
</evidence>
<keyword evidence="3 7" id="KW-0378">Hydrolase</keyword>
<evidence type="ECO:0000256" key="2">
    <source>
        <dbReference type="ARBA" id="ARBA00022729"/>
    </source>
</evidence>
<dbReference type="EMBL" id="JAATIS010003638">
    <property type="protein sequence ID" value="KAG2463623.1"/>
    <property type="molecule type" value="Genomic_DNA"/>
</dbReference>
<dbReference type="AlphaFoldDB" id="A0A8X7X7E3"/>
<organism evidence="10 11">
    <name type="scientific">Polypterus senegalus</name>
    <name type="common">Senegal bichir</name>
    <dbReference type="NCBI Taxonomy" id="55291"/>
    <lineage>
        <taxon>Eukaryota</taxon>
        <taxon>Metazoa</taxon>
        <taxon>Chordata</taxon>
        <taxon>Craniata</taxon>
        <taxon>Vertebrata</taxon>
        <taxon>Euteleostomi</taxon>
        <taxon>Actinopterygii</taxon>
        <taxon>Polypteriformes</taxon>
        <taxon>Polypteridae</taxon>
        <taxon>Polypterus</taxon>
    </lineage>
</organism>
<evidence type="ECO:0000256" key="6">
    <source>
        <dbReference type="ARBA" id="ARBA00023157"/>
    </source>
</evidence>
<dbReference type="FunFam" id="2.40.10.10:FF:000120">
    <property type="entry name" value="Putative serine protease"/>
    <property type="match status" value="1"/>
</dbReference>
<dbReference type="GO" id="GO:0006508">
    <property type="term" value="P:proteolysis"/>
    <property type="evidence" value="ECO:0007669"/>
    <property type="project" value="UniProtKB-KW"/>
</dbReference>
<dbReference type="Gene3D" id="2.40.10.10">
    <property type="entry name" value="Trypsin-like serine proteases"/>
    <property type="match status" value="1"/>
</dbReference>
<dbReference type="InterPro" id="IPR001314">
    <property type="entry name" value="Peptidase_S1A"/>
</dbReference>
<evidence type="ECO:0000313" key="10">
    <source>
        <dbReference type="EMBL" id="KAG2463623.1"/>
    </source>
</evidence>
<dbReference type="InterPro" id="IPR033116">
    <property type="entry name" value="TRYPSIN_SER"/>
</dbReference>
<dbReference type="PROSITE" id="PS00135">
    <property type="entry name" value="TRYPSIN_SER"/>
    <property type="match status" value="1"/>
</dbReference>
<evidence type="ECO:0000259" key="9">
    <source>
        <dbReference type="PROSITE" id="PS50240"/>
    </source>
</evidence>
<evidence type="ECO:0000256" key="1">
    <source>
        <dbReference type="ARBA" id="ARBA00022670"/>
    </source>
</evidence>
<evidence type="ECO:0000256" key="4">
    <source>
        <dbReference type="ARBA" id="ARBA00022825"/>
    </source>
</evidence>
<gene>
    <name evidence="10" type="primary">Mcpt1</name>
    <name evidence="10" type="ORF">GTO96_0003242</name>
</gene>
<keyword evidence="11" id="KW-1185">Reference proteome</keyword>
<dbReference type="PANTHER" id="PTHR24271:SF81">
    <property type="entry name" value="GRANZYME B"/>
    <property type="match status" value="1"/>
</dbReference>
<dbReference type="InterPro" id="IPR018114">
    <property type="entry name" value="TRYPSIN_HIS"/>
</dbReference>
<dbReference type="Proteomes" id="UP000886611">
    <property type="component" value="Unassembled WGS sequence"/>
</dbReference>
<accession>A0A8X7X7E3</accession>
<dbReference type="PANTHER" id="PTHR24271">
    <property type="entry name" value="KALLIKREIN-RELATED"/>
    <property type="match status" value="1"/>
</dbReference>
<evidence type="ECO:0000313" key="11">
    <source>
        <dbReference type="Proteomes" id="UP000886611"/>
    </source>
</evidence>
<keyword evidence="4 7" id="KW-0720">Serine protease</keyword>
<dbReference type="InterPro" id="IPR009003">
    <property type="entry name" value="Peptidase_S1_PA"/>
</dbReference>